<dbReference type="AlphaFoldDB" id="A0A3R9EXT1"/>
<gene>
    <name evidence="2" type="ORF">EJA10_19460</name>
</gene>
<dbReference type="PANTHER" id="PTHR39179:SF1">
    <property type="entry name" value="SPORE COAT PROTEIN I"/>
    <property type="match status" value="1"/>
</dbReference>
<comment type="caution">
    <text evidence="2">The sequence shown here is derived from an EMBL/GenBank/DDBJ whole genome shotgun (WGS) entry which is preliminary data.</text>
</comment>
<proteinExistence type="predicted"/>
<dbReference type="InterPro" id="IPR047175">
    <property type="entry name" value="CotS-like"/>
</dbReference>
<dbReference type="GO" id="GO:0042601">
    <property type="term" value="C:endospore-forming forespore"/>
    <property type="evidence" value="ECO:0007669"/>
    <property type="project" value="TreeGrafter"/>
</dbReference>
<evidence type="ECO:0000313" key="2">
    <source>
        <dbReference type="EMBL" id="RSD24076.1"/>
    </source>
</evidence>
<protein>
    <submittedName>
        <fullName evidence="2">Aminoglycoside phosphotransferase</fullName>
    </submittedName>
</protein>
<sequence>MECRCHALKMKAMNINIKRGGDDFFFNRLFSYLNSELEEDIQGLTKLRGNVYLVQTPNSRFILKGYKDLRKLKIQEAFTSSLHKSGFRHSYRFNSTQIAPLKFHDLYYGCIEYIEPAEKSFHYANPSDRNEGVELLNTFHDITTGMIPSYAGLIPKVDLERKWHQRLGEFANNQTAISHYVHKDFIKELLQWAEFSLEEFRSHNRLLEHGRPAILHGDVAHHNFLRSIDGNLYLIDFDLISTGSRASDLLQYANRILPFLNWDFESLTKINHLNNWLENKAFLYGLIYPADILREWNRILRESNHINPYRLTPIVEMTVSQFQQRRQFLEQVKSRLK</sequence>
<accession>A0A3R9EXT1</accession>
<dbReference type="PANTHER" id="PTHR39179">
    <property type="entry name" value="SPORE COAT PROTEIN I"/>
    <property type="match status" value="1"/>
</dbReference>
<dbReference type="Pfam" id="PF01636">
    <property type="entry name" value="APH"/>
    <property type="match status" value="1"/>
</dbReference>
<evidence type="ECO:0000313" key="3">
    <source>
        <dbReference type="Proteomes" id="UP000279911"/>
    </source>
</evidence>
<dbReference type="Proteomes" id="UP000279911">
    <property type="component" value="Unassembled WGS sequence"/>
</dbReference>
<reference evidence="3" key="1">
    <citation type="submission" date="2018-12" db="EMBL/GenBank/DDBJ databases">
        <title>Bacillus chawlae sp. nov., Bacillus glennii sp. nov., and Bacillus saganii sp. nov. Isolated from the Vehicle Assembly Building at Kennedy Space Center where the Viking Spacecraft were Assembled.</title>
        <authorList>
            <person name="Seuylemezian A."/>
            <person name="Vaishampayan P."/>
        </authorList>
    </citation>
    <scope>NUCLEOTIDE SEQUENCE [LARGE SCALE GENOMIC DNA]</scope>
    <source>
        <strain evidence="3">DSM 13966</strain>
    </source>
</reference>
<feature type="domain" description="Aminoglycoside phosphotransferase" evidence="1">
    <location>
        <begin position="51"/>
        <end position="255"/>
    </location>
</feature>
<dbReference type="GO" id="GO:0016740">
    <property type="term" value="F:transferase activity"/>
    <property type="evidence" value="ECO:0007669"/>
    <property type="project" value="UniProtKB-KW"/>
</dbReference>
<dbReference type="InterPro" id="IPR011009">
    <property type="entry name" value="Kinase-like_dom_sf"/>
</dbReference>
<dbReference type="Gene3D" id="3.90.1200.10">
    <property type="match status" value="1"/>
</dbReference>
<evidence type="ECO:0000259" key="1">
    <source>
        <dbReference type="Pfam" id="PF01636"/>
    </source>
</evidence>
<organism evidence="2 3">
    <name type="scientific">Mesobacillus subterraneus</name>
    <dbReference type="NCBI Taxonomy" id="285983"/>
    <lineage>
        <taxon>Bacteria</taxon>
        <taxon>Bacillati</taxon>
        <taxon>Bacillota</taxon>
        <taxon>Bacilli</taxon>
        <taxon>Bacillales</taxon>
        <taxon>Bacillaceae</taxon>
        <taxon>Mesobacillus</taxon>
    </lineage>
</organism>
<name>A0A3R9EXT1_9BACI</name>
<dbReference type="EMBL" id="RSFW01000025">
    <property type="protein sequence ID" value="RSD24076.1"/>
    <property type="molecule type" value="Genomic_DNA"/>
</dbReference>
<keyword evidence="2" id="KW-0808">Transferase</keyword>
<dbReference type="OrthoDB" id="2373610at2"/>
<dbReference type="SUPFAM" id="SSF56112">
    <property type="entry name" value="Protein kinase-like (PK-like)"/>
    <property type="match status" value="1"/>
</dbReference>
<dbReference type="InterPro" id="IPR002575">
    <property type="entry name" value="Aminoglycoside_PTrfase"/>
</dbReference>